<dbReference type="EMBL" id="RXOE01000005">
    <property type="protein sequence ID" value="RTQ32873.1"/>
    <property type="molecule type" value="Genomic_DNA"/>
</dbReference>
<evidence type="ECO:0000313" key="1">
    <source>
        <dbReference type="EMBL" id="RTQ32873.1"/>
    </source>
</evidence>
<name>A0A431TJ21_9BURK</name>
<proteinExistence type="predicted"/>
<dbReference type="AlphaFoldDB" id="A0A431TJ21"/>
<accession>A0A431TJ21</accession>
<reference evidence="1 2" key="1">
    <citation type="submission" date="2018-12" db="EMBL/GenBank/DDBJ databases">
        <title>The genome of Variovorax gossypii DSM 100435.</title>
        <authorList>
            <person name="Gao J."/>
            <person name="Sun J."/>
        </authorList>
    </citation>
    <scope>NUCLEOTIDE SEQUENCE [LARGE SCALE GENOMIC DNA]</scope>
    <source>
        <strain evidence="1 2">DSM 100435</strain>
    </source>
</reference>
<comment type="caution">
    <text evidence="1">The sequence shown here is derived from an EMBL/GenBank/DDBJ whole genome shotgun (WGS) entry which is preliminary data.</text>
</comment>
<gene>
    <name evidence="1" type="ORF">EJP69_19370</name>
</gene>
<protein>
    <submittedName>
        <fullName evidence="1">Uncharacterized protein</fullName>
    </submittedName>
</protein>
<keyword evidence="2" id="KW-1185">Reference proteome</keyword>
<organism evidence="1 2">
    <name type="scientific">Variovorax gossypii</name>
    <dbReference type="NCBI Taxonomy" id="1679495"/>
    <lineage>
        <taxon>Bacteria</taxon>
        <taxon>Pseudomonadati</taxon>
        <taxon>Pseudomonadota</taxon>
        <taxon>Betaproteobacteria</taxon>
        <taxon>Burkholderiales</taxon>
        <taxon>Comamonadaceae</taxon>
        <taxon>Variovorax</taxon>
    </lineage>
</organism>
<dbReference type="Proteomes" id="UP000267418">
    <property type="component" value="Unassembled WGS sequence"/>
</dbReference>
<dbReference type="RefSeq" id="WP_126472137.1">
    <property type="nucleotide sequence ID" value="NZ_RXOE01000005.1"/>
</dbReference>
<sequence>MLGKASKAFDGQFQITSCMVGTFCMRIPVLLGLPVLPRVVNVCLALGVLQQTGWKLNFLRTLFGKTA</sequence>
<evidence type="ECO:0000313" key="2">
    <source>
        <dbReference type="Proteomes" id="UP000267418"/>
    </source>
</evidence>